<reference evidence="2 3" key="1">
    <citation type="submission" date="2014-03" db="EMBL/GenBank/DDBJ databases">
        <title>Draft genome of the hookworm Oesophagostomum dentatum.</title>
        <authorList>
            <person name="Mitreva M."/>
        </authorList>
    </citation>
    <scope>NUCLEOTIDE SEQUENCE [LARGE SCALE GENOMIC DNA]</scope>
    <source>
        <strain evidence="2 3">OD-Hann</strain>
    </source>
</reference>
<gene>
    <name evidence="2" type="ORF">OESDEN_16869</name>
</gene>
<evidence type="ECO:0000313" key="2">
    <source>
        <dbReference type="EMBL" id="KHJ83434.1"/>
    </source>
</evidence>
<accession>A0A0B1SES2</accession>
<evidence type="ECO:0000313" key="3">
    <source>
        <dbReference type="Proteomes" id="UP000053660"/>
    </source>
</evidence>
<feature type="chain" id="PRO_5012949381" description="Saposin B-type domain-containing protein" evidence="1">
    <location>
        <begin position="16"/>
        <end position="104"/>
    </location>
</feature>
<organism evidence="2 3">
    <name type="scientific">Oesophagostomum dentatum</name>
    <name type="common">Nodular worm</name>
    <dbReference type="NCBI Taxonomy" id="61180"/>
    <lineage>
        <taxon>Eukaryota</taxon>
        <taxon>Metazoa</taxon>
        <taxon>Ecdysozoa</taxon>
        <taxon>Nematoda</taxon>
        <taxon>Chromadorea</taxon>
        <taxon>Rhabditida</taxon>
        <taxon>Rhabditina</taxon>
        <taxon>Rhabditomorpha</taxon>
        <taxon>Strongyloidea</taxon>
        <taxon>Strongylidae</taxon>
        <taxon>Oesophagostomum</taxon>
    </lineage>
</organism>
<name>A0A0B1SES2_OESDE</name>
<keyword evidence="1" id="KW-0732">Signal</keyword>
<sequence>MWILGLFILTVGAWSAPVDVSPECAACQLFAVAMKKNLLQGDNANKSPAVAARCTELPQCRELTHCEIVKSLLTVPTKNVSVAMMPQFQKVNSFLNDVAHQCES</sequence>
<dbReference type="Proteomes" id="UP000053660">
    <property type="component" value="Unassembled WGS sequence"/>
</dbReference>
<feature type="signal peptide" evidence="1">
    <location>
        <begin position="1"/>
        <end position="15"/>
    </location>
</feature>
<protein>
    <recommendedName>
        <fullName evidence="4">Saposin B-type domain-containing protein</fullName>
    </recommendedName>
</protein>
<dbReference type="OrthoDB" id="5867191at2759"/>
<keyword evidence="3" id="KW-1185">Reference proteome</keyword>
<evidence type="ECO:0000256" key="1">
    <source>
        <dbReference type="SAM" id="SignalP"/>
    </source>
</evidence>
<evidence type="ECO:0008006" key="4">
    <source>
        <dbReference type="Google" id="ProtNLM"/>
    </source>
</evidence>
<dbReference type="AlphaFoldDB" id="A0A0B1SES2"/>
<dbReference type="EMBL" id="KN573453">
    <property type="protein sequence ID" value="KHJ83434.1"/>
    <property type="molecule type" value="Genomic_DNA"/>
</dbReference>
<proteinExistence type="predicted"/>
<feature type="non-terminal residue" evidence="2">
    <location>
        <position position="104"/>
    </location>
</feature>